<keyword evidence="3" id="KW-1185">Reference proteome</keyword>
<sequence>MTALRDADGWFKSSASGGQGECVEVNTATTEWVGVRDSKLGAGSPVLAFSRDQWRAALTAL</sequence>
<evidence type="ECO:0000259" key="1">
    <source>
        <dbReference type="Pfam" id="PF04149"/>
    </source>
</evidence>
<comment type="caution">
    <text evidence="2">The sequence shown here is derived from an EMBL/GenBank/DDBJ whole genome shotgun (WGS) entry which is preliminary data.</text>
</comment>
<reference evidence="2 3" key="1">
    <citation type="submission" date="2018-05" db="EMBL/GenBank/DDBJ databases">
        <title>Evolution of GPA BGCs.</title>
        <authorList>
            <person name="Waglechner N."/>
            <person name="Wright G.D."/>
        </authorList>
    </citation>
    <scope>NUCLEOTIDE SEQUENCE [LARGE SCALE GENOMIC DNA]</scope>
    <source>
        <strain evidence="2 3">DSM 5908</strain>
    </source>
</reference>
<feature type="domain" description="DUF397" evidence="1">
    <location>
        <begin position="9"/>
        <end position="60"/>
    </location>
</feature>
<evidence type="ECO:0000313" key="2">
    <source>
        <dbReference type="EMBL" id="RSM39220.1"/>
    </source>
</evidence>
<organism evidence="2 3">
    <name type="scientific">Amycolatopsis balhimycina DSM 5908</name>
    <dbReference type="NCBI Taxonomy" id="1081091"/>
    <lineage>
        <taxon>Bacteria</taxon>
        <taxon>Bacillati</taxon>
        <taxon>Actinomycetota</taxon>
        <taxon>Actinomycetes</taxon>
        <taxon>Pseudonocardiales</taxon>
        <taxon>Pseudonocardiaceae</taxon>
        <taxon>Amycolatopsis</taxon>
    </lineage>
</organism>
<gene>
    <name evidence="2" type="ORF">DMA12_30595</name>
</gene>
<dbReference type="InterPro" id="IPR007278">
    <property type="entry name" value="DUF397"/>
</dbReference>
<accession>A0A428W805</accession>
<name>A0A428W805_AMYBA</name>
<proteinExistence type="predicted"/>
<evidence type="ECO:0000313" key="3">
    <source>
        <dbReference type="Proteomes" id="UP000286716"/>
    </source>
</evidence>
<dbReference type="AlphaFoldDB" id="A0A428W805"/>
<dbReference type="Pfam" id="PF04149">
    <property type="entry name" value="DUF397"/>
    <property type="match status" value="1"/>
</dbReference>
<dbReference type="OrthoDB" id="4564763at2"/>
<dbReference type="Proteomes" id="UP000286716">
    <property type="component" value="Unassembled WGS sequence"/>
</dbReference>
<protein>
    <submittedName>
        <fullName evidence="2">DUF397 domain-containing protein</fullName>
    </submittedName>
</protein>
<dbReference type="EMBL" id="QHHU01000047">
    <property type="protein sequence ID" value="RSM39220.1"/>
    <property type="molecule type" value="Genomic_DNA"/>
</dbReference>